<evidence type="ECO:0000256" key="2">
    <source>
        <dbReference type="ARBA" id="ARBA00005879"/>
    </source>
</evidence>
<dbReference type="Pfam" id="PF13241">
    <property type="entry name" value="NAD_binding_7"/>
    <property type="match status" value="1"/>
</dbReference>
<dbReference type="EMBL" id="JACTAG010000001">
    <property type="protein sequence ID" value="MBD3663006.1"/>
    <property type="molecule type" value="Genomic_DNA"/>
</dbReference>
<dbReference type="Gene3D" id="3.30.160.110">
    <property type="entry name" value="Siroheme synthase, domain 2"/>
    <property type="match status" value="1"/>
</dbReference>
<dbReference type="NCBIfam" id="TIGR01470">
    <property type="entry name" value="cysG_Nterm"/>
    <property type="match status" value="1"/>
</dbReference>
<dbReference type="GO" id="GO:0019354">
    <property type="term" value="P:siroheme biosynthetic process"/>
    <property type="evidence" value="ECO:0007669"/>
    <property type="project" value="InterPro"/>
</dbReference>
<evidence type="ECO:0000256" key="11">
    <source>
        <dbReference type="ARBA" id="ARBA00023268"/>
    </source>
</evidence>
<dbReference type="SUPFAM" id="SSF51735">
    <property type="entry name" value="NAD(P)-binding Rossmann-fold domains"/>
    <property type="match status" value="1"/>
</dbReference>
<proteinExistence type="inferred from homology"/>
<comment type="catalytic activity">
    <reaction evidence="13">
        <text>precorrin-2 + NAD(+) = sirohydrochlorin + NADH + 2 H(+)</text>
        <dbReference type="Rhea" id="RHEA:15613"/>
        <dbReference type="ChEBI" id="CHEBI:15378"/>
        <dbReference type="ChEBI" id="CHEBI:57540"/>
        <dbReference type="ChEBI" id="CHEBI:57945"/>
        <dbReference type="ChEBI" id="CHEBI:58351"/>
        <dbReference type="ChEBI" id="CHEBI:58827"/>
        <dbReference type="EC" id="1.3.1.76"/>
    </reaction>
</comment>
<dbReference type="InterPro" id="IPR050161">
    <property type="entry name" value="Siro_Cobalamin_biosynth"/>
</dbReference>
<keyword evidence="5 16" id="KW-0808">Transferase</keyword>
<evidence type="ECO:0000256" key="7">
    <source>
        <dbReference type="ARBA" id="ARBA00023002"/>
    </source>
</evidence>
<evidence type="ECO:0000256" key="14">
    <source>
        <dbReference type="PIRSR" id="PIRSR036426-1"/>
    </source>
</evidence>
<dbReference type="CDD" id="cd11642">
    <property type="entry name" value="SUMT"/>
    <property type="match status" value="1"/>
</dbReference>
<dbReference type="Gene3D" id="3.40.50.720">
    <property type="entry name" value="NAD(P)-binding Rossmann-like Domain"/>
    <property type="match status" value="1"/>
</dbReference>
<dbReference type="InterPro" id="IPR012409">
    <property type="entry name" value="Sirohaem_synth"/>
</dbReference>
<gene>
    <name evidence="16" type="primary">cobA</name>
    <name evidence="16" type="ORF">H9Q16_03635</name>
</gene>
<evidence type="ECO:0000256" key="5">
    <source>
        <dbReference type="ARBA" id="ARBA00022679"/>
    </source>
</evidence>
<dbReference type="InterPro" id="IPR014776">
    <property type="entry name" value="4pyrrole_Mease_sub2"/>
</dbReference>
<reference evidence="16" key="1">
    <citation type="submission" date="2020-08" db="EMBL/GenBank/DDBJ databases">
        <title>Sulfitobacter aestuariivivens sp. nov., isolated from a tidal flat.</title>
        <authorList>
            <person name="Park S."/>
            <person name="Yoon J.-H."/>
        </authorList>
    </citation>
    <scope>NUCLEOTIDE SEQUENCE</scope>
    <source>
        <strain evidence="16">TSTF-M16</strain>
    </source>
</reference>
<dbReference type="InterPro" id="IPR006367">
    <property type="entry name" value="Sirohaem_synthase_N"/>
</dbReference>
<organism evidence="16 17">
    <name type="scientific">Sulfitobacter aestuariivivens</name>
    <dbReference type="NCBI Taxonomy" id="2766981"/>
    <lineage>
        <taxon>Bacteria</taxon>
        <taxon>Pseudomonadati</taxon>
        <taxon>Pseudomonadota</taxon>
        <taxon>Alphaproteobacteria</taxon>
        <taxon>Rhodobacterales</taxon>
        <taxon>Roseobacteraceae</taxon>
        <taxon>Sulfitobacter</taxon>
    </lineage>
</organism>
<dbReference type="PROSITE" id="PS00839">
    <property type="entry name" value="SUMT_1"/>
    <property type="match status" value="1"/>
</dbReference>
<dbReference type="InterPro" id="IPR000878">
    <property type="entry name" value="4pyrrol_Mease"/>
</dbReference>
<evidence type="ECO:0000313" key="17">
    <source>
        <dbReference type="Proteomes" id="UP000635142"/>
    </source>
</evidence>
<dbReference type="PANTHER" id="PTHR45790:SF3">
    <property type="entry name" value="S-ADENOSYL-L-METHIONINE-DEPENDENT UROPORPHYRINOGEN III METHYLTRANSFERASE, CHLOROPLASTIC"/>
    <property type="match status" value="1"/>
</dbReference>
<evidence type="ECO:0000256" key="8">
    <source>
        <dbReference type="ARBA" id="ARBA00023027"/>
    </source>
</evidence>
<evidence type="ECO:0000259" key="15">
    <source>
        <dbReference type="Pfam" id="PF00590"/>
    </source>
</evidence>
<keyword evidence="9" id="KW-0456">Lyase</keyword>
<dbReference type="GO" id="GO:0009236">
    <property type="term" value="P:cobalamin biosynthetic process"/>
    <property type="evidence" value="ECO:0007669"/>
    <property type="project" value="UniProtKB-KW"/>
</dbReference>
<feature type="active site" description="Proton acceptor" evidence="14">
    <location>
        <position position="244"/>
    </location>
</feature>
<dbReference type="Proteomes" id="UP000635142">
    <property type="component" value="Unassembled WGS sequence"/>
</dbReference>
<dbReference type="EC" id="2.1.1.107" evidence="16"/>
<dbReference type="InterPro" id="IPR006366">
    <property type="entry name" value="CobA/CysG_C"/>
</dbReference>
<dbReference type="SUPFAM" id="SSF75615">
    <property type="entry name" value="Siroheme synthase middle domains-like"/>
    <property type="match status" value="1"/>
</dbReference>
<evidence type="ECO:0000256" key="10">
    <source>
        <dbReference type="ARBA" id="ARBA00023244"/>
    </source>
</evidence>
<keyword evidence="10" id="KW-0627">Porphyrin biosynthesis</keyword>
<protein>
    <submittedName>
        <fullName evidence="16">Uroporphyrinogen-III C-methyltransferase</fullName>
        <ecNumber evidence="16">2.1.1.107</ecNumber>
    </submittedName>
</protein>
<dbReference type="InterPro" id="IPR036291">
    <property type="entry name" value="NAD(P)-bd_dom_sf"/>
</dbReference>
<evidence type="ECO:0000256" key="9">
    <source>
        <dbReference type="ARBA" id="ARBA00023239"/>
    </source>
</evidence>
<dbReference type="SUPFAM" id="SSF53790">
    <property type="entry name" value="Tetrapyrrole methylase"/>
    <property type="match status" value="1"/>
</dbReference>
<dbReference type="FunFam" id="3.40.1010.10:FF:000001">
    <property type="entry name" value="Siroheme synthase"/>
    <property type="match status" value="1"/>
</dbReference>
<keyword evidence="17" id="KW-1185">Reference proteome</keyword>
<comment type="pathway">
    <text evidence="12">Porphyrin-containing compound metabolism; siroheme biosynthesis; precorrin-2 from uroporphyrinogen III: step 1/1.</text>
</comment>
<evidence type="ECO:0000256" key="12">
    <source>
        <dbReference type="ARBA" id="ARBA00025705"/>
    </source>
</evidence>
<name>A0A927D251_9RHOB</name>
<comment type="caution">
    <text evidence="16">The sequence shown here is derived from an EMBL/GenBank/DDBJ whole genome shotgun (WGS) entry which is preliminary data.</text>
</comment>
<accession>A0A927D251</accession>
<dbReference type="RefSeq" id="WP_191073997.1">
    <property type="nucleotide sequence ID" value="NZ_JACTAG010000001.1"/>
</dbReference>
<evidence type="ECO:0000313" key="16">
    <source>
        <dbReference type="EMBL" id="MBD3663006.1"/>
    </source>
</evidence>
<keyword evidence="6" id="KW-0949">S-adenosyl-L-methionine</keyword>
<dbReference type="NCBIfam" id="NF007922">
    <property type="entry name" value="PRK10637.1"/>
    <property type="match status" value="1"/>
</dbReference>
<comment type="similarity">
    <text evidence="2">Belongs to the precorrin methyltransferase family.</text>
</comment>
<feature type="domain" description="Tetrapyrrole methylase" evidence="15">
    <location>
        <begin position="214"/>
        <end position="423"/>
    </location>
</feature>
<dbReference type="Gene3D" id="3.40.1010.10">
    <property type="entry name" value="Cobalt-precorrin-4 Transmethylase, Domain 1"/>
    <property type="match status" value="1"/>
</dbReference>
<dbReference type="GO" id="GO:0051266">
    <property type="term" value="F:sirohydrochlorin ferrochelatase activity"/>
    <property type="evidence" value="ECO:0007669"/>
    <property type="project" value="InterPro"/>
</dbReference>
<dbReference type="GO" id="GO:0043115">
    <property type="term" value="F:precorrin-2 dehydrogenase activity"/>
    <property type="evidence" value="ECO:0007669"/>
    <property type="project" value="UniProtKB-EC"/>
</dbReference>
<dbReference type="AlphaFoldDB" id="A0A927D251"/>
<dbReference type="PIRSF" id="PIRSF036426">
    <property type="entry name" value="Sirohaem_synth"/>
    <property type="match status" value="1"/>
</dbReference>
<dbReference type="NCBIfam" id="TIGR01469">
    <property type="entry name" value="cobA_cysG_Cterm"/>
    <property type="match status" value="1"/>
</dbReference>
<evidence type="ECO:0000256" key="4">
    <source>
        <dbReference type="ARBA" id="ARBA00022603"/>
    </source>
</evidence>
<evidence type="ECO:0000256" key="6">
    <source>
        <dbReference type="ARBA" id="ARBA00022691"/>
    </source>
</evidence>
<dbReference type="Gene3D" id="3.30.950.10">
    <property type="entry name" value="Methyltransferase, Cobalt-precorrin-4 Transmethylase, Domain 2"/>
    <property type="match status" value="1"/>
</dbReference>
<keyword evidence="8" id="KW-0520">NAD</keyword>
<feature type="active site" description="Proton donor" evidence="14">
    <location>
        <position position="266"/>
    </location>
</feature>
<keyword evidence="7" id="KW-0560">Oxidoreductase</keyword>
<evidence type="ECO:0000256" key="13">
    <source>
        <dbReference type="ARBA" id="ARBA00047561"/>
    </source>
</evidence>
<sequence length="484" mass="52142">MDHFPIFLATKGQRIVLSGGGDAALAKLRLLLKTQARITVYAHTPAPEIEEWATAGKLTLHRRTLTHGDTLCAALFYAADEDSAEDARTAAIARREGALVNIVDNLADSAFITPAIVDRDPVTVAIGTEGAAPVLARAIKADLEERLAPDLGMLARVGKSFRKMAEALPFGRARRDFWRAYYLDTHAKTEESAQAALDTLLSQHKSRTARPGHVAFVGAGPGDPELLTLKARKAIDEADVIIHDRLISPEILELARREATMIDVGKKGFGPSTPQDHINALLVEHGLKGAQIVRLKSGDATIYGRLDEEVEAVTEADIAYSIVPGITAASAAVATIGQSLTRRGRNASVRYLTGHDMKGFADHDWAALARPNEVAAIYMGKKSARFIQGRLIMHGADRATPITVVENASRGNERILATTLDRLADDLTTAALSGPALMFWGLAPREAAAHRRNTDVVPTAKFRNGGALNAQAIYPQSHHRQCPS</sequence>
<keyword evidence="4 16" id="KW-0489">Methyltransferase</keyword>
<dbReference type="PANTHER" id="PTHR45790">
    <property type="entry name" value="SIROHEME SYNTHASE-RELATED"/>
    <property type="match status" value="1"/>
</dbReference>
<dbReference type="GO" id="GO:0004851">
    <property type="term" value="F:uroporphyrin-III C-methyltransferase activity"/>
    <property type="evidence" value="ECO:0007669"/>
    <property type="project" value="UniProtKB-EC"/>
</dbReference>
<evidence type="ECO:0000256" key="1">
    <source>
        <dbReference type="ARBA" id="ARBA00005010"/>
    </source>
</evidence>
<dbReference type="InterPro" id="IPR003043">
    <property type="entry name" value="Uropor_MeTrfase_CS"/>
</dbReference>
<dbReference type="GO" id="GO:0051287">
    <property type="term" value="F:NAD binding"/>
    <property type="evidence" value="ECO:0007669"/>
    <property type="project" value="InterPro"/>
</dbReference>
<dbReference type="InterPro" id="IPR014777">
    <property type="entry name" value="4pyrrole_Mease_sub1"/>
</dbReference>
<keyword evidence="11" id="KW-0511">Multifunctional enzyme</keyword>
<dbReference type="NCBIfam" id="NF004790">
    <property type="entry name" value="PRK06136.1"/>
    <property type="match status" value="1"/>
</dbReference>
<evidence type="ECO:0000256" key="3">
    <source>
        <dbReference type="ARBA" id="ARBA00022573"/>
    </source>
</evidence>
<keyword evidence="3" id="KW-0169">Cobalamin biosynthesis</keyword>
<dbReference type="Pfam" id="PF00590">
    <property type="entry name" value="TP_methylase"/>
    <property type="match status" value="1"/>
</dbReference>
<dbReference type="InterPro" id="IPR035996">
    <property type="entry name" value="4pyrrol_Methylase_sf"/>
</dbReference>
<comment type="pathway">
    <text evidence="1">Porphyrin-containing compound metabolism; siroheme biosynthesis; sirohydrochlorin from precorrin-2: step 1/1.</text>
</comment>
<dbReference type="GO" id="GO:0032259">
    <property type="term" value="P:methylation"/>
    <property type="evidence" value="ECO:0007669"/>
    <property type="project" value="UniProtKB-KW"/>
</dbReference>